<dbReference type="VEuPathDB" id="FungiDB:PV09_07909"/>
<name>A0A0D2AN66_9PEZI</name>
<dbReference type="InParanoid" id="A0A0D2AN66"/>
<dbReference type="AlphaFoldDB" id="A0A0D2AN66"/>
<gene>
    <name evidence="2" type="ORF">PV09_07909</name>
</gene>
<evidence type="ECO:0000313" key="3">
    <source>
        <dbReference type="Proteomes" id="UP000053259"/>
    </source>
</evidence>
<dbReference type="HOGENOM" id="CLU_1062468_0_0_1"/>
<dbReference type="Proteomes" id="UP000053259">
    <property type="component" value="Unassembled WGS sequence"/>
</dbReference>
<feature type="compositionally biased region" description="Acidic residues" evidence="1">
    <location>
        <begin position="244"/>
        <end position="254"/>
    </location>
</feature>
<dbReference type="OrthoDB" id="5375264at2759"/>
<proteinExistence type="predicted"/>
<evidence type="ECO:0000313" key="2">
    <source>
        <dbReference type="EMBL" id="KIW00554.1"/>
    </source>
</evidence>
<reference evidence="2 3" key="1">
    <citation type="submission" date="2015-01" db="EMBL/GenBank/DDBJ databases">
        <title>The Genome Sequence of Ochroconis gallopava CBS43764.</title>
        <authorList>
            <consortium name="The Broad Institute Genomics Platform"/>
            <person name="Cuomo C."/>
            <person name="de Hoog S."/>
            <person name="Gorbushina A."/>
            <person name="Stielow B."/>
            <person name="Teixiera M."/>
            <person name="Abouelleil A."/>
            <person name="Chapman S.B."/>
            <person name="Priest M."/>
            <person name="Young S.K."/>
            <person name="Wortman J."/>
            <person name="Nusbaum C."/>
            <person name="Birren B."/>
        </authorList>
    </citation>
    <scope>NUCLEOTIDE SEQUENCE [LARGE SCALE GENOMIC DNA]</scope>
    <source>
        <strain evidence="2 3">CBS 43764</strain>
    </source>
</reference>
<accession>A0A0D2AN66</accession>
<protein>
    <recommendedName>
        <fullName evidence="4">Myb-like domain-containing protein</fullName>
    </recommendedName>
</protein>
<evidence type="ECO:0000256" key="1">
    <source>
        <dbReference type="SAM" id="MobiDB-lite"/>
    </source>
</evidence>
<dbReference type="RefSeq" id="XP_016210423.1">
    <property type="nucleotide sequence ID" value="XM_016361741.1"/>
</dbReference>
<feature type="region of interest" description="Disordered" evidence="1">
    <location>
        <begin position="230"/>
        <end position="262"/>
    </location>
</feature>
<keyword evidence="3" id="KW-1185">Reference proteome</keyword>
<dbReference type="EMBL" id="KN847562">
    <property type="protein sequence ID" value="KIW00554.1"/>
    <property type="molecule type" value="Genomic_DNA"/>
</dbReference>
<sequence>MTESNASLSIPEPEALPLPQNAETADPVVDSADTSKSNNPGVKATDRPTTPEDATSDMKMSTAAKEPKTPKTPRSKRTTPAKRATEDEENSVKSAKKAKGSPANARQWIPQSVDEMKPEDKMLVKFKEEGKPWSVINAEWEKMTGVKPGGSTLPNRYNRIKAAIACVAEADMEQLKASAAAIDDAIDAEHKDALCKKWARVAKHMKEHGVGTDYQPSTLEKQFKKLQAAESTLPTSAAAAAENGEQDYADEEPESVSSDAAP</sequence>
<organism evidence="2 3">
    <name type="scientific">Verruconis gallopava</name>
    <dbReference type="NCBI Taxonomy" id="253628"/>
    <lineage>
        <taxon>Eukaryota</taxon>
        <taxon>Fungi</taxon>
        <taxon>Dikarya</taxon>
        <taxon>Ascomycota</taxon>
        <taxon>Pezizomycotina</taxon>
        <taxon>Dothideomycetes</taxon>
        <taxon>Pleosporomycetidae</taxon>
        <taxon>Venturiales</taxon>
        <taxon>Sympoventuriaceae</taxon>
        <taxon>Verruconis</taxon>
    </lineage>
</organism>
<evidence type="ECO:0008006" key="4">
    <source>
        <dbReference type="Google" id="ProtNLM"/>
    </source>
</evidence>
<feature type="region of interest" description="Disordered" evidence="1">
    <location>
        <begin position="1"/>
        <end position="114"/>
    </location>
</feature>
<feature type="compositionally biased region" description="Basic residues" evidence="1">
    <location>
        <begin position="71"/>
        <end position="80"/>
    </location>
</feature>
<dbReference type="GeneID" id="27315882"/>